<comment type="caution">
    <text evidence="1">The sequence shown here is derived from an EMBL/GenBank/DDBJ whole genome shotgun (WGS) entry which is preliminary data.</text>
</comment>
<keyword evidence="2" id="KW-1185">Reference proteome</keyword>
<name>A0A080N6N1_9BIFI</name>
<reference evidence="1 2" key="1">
    <citation type="journal article" date="2014" name="Appl. Environ. Microbiol.">
        <title>Genomic encyclopedia of type strains of the genus Bifidobacterium.</title>
        <authorList>
            <person name="Milani C."/>
            <person name="Lugli G.A."/>
            <person name="Duranti S."/>
            <person name="Turroni F."/>
            <person name="Bottacini F."/>
            <person name="Mangifesta M."/>
            <person name="Sanchez B."/>
            <person name="Viappiani A."/>
            <person name="Mancabelli L."/>
            <person name="Taminiau B."/>
            <person name="Delcenserie V."/>
            <person name="Barrangou R."/>
            <person name="Margolles A."/>
            <person name="van Sinderen D."/>
            <person name="Ventura M."/>
        </authorList>
    </citation>
    <scope>NUCLEOTIDE SEQUENCE [LARGE SCALE GENOMIC DNA]</scope>
    <source>
        <strain evidence="1 2">DSM 19703</strain>
    </source>
</reference>
<dbReference type="Proteomes" id="UP000028730">
    <property type="component" value="Unassembled WGS sequence"/>
</dbReference>
<protein>
    <submittedName>
        <fullName evidence="1">Uncharacterized protein</fullName>
    </submittedName>
</protein>
<proteinExistence type="predicted"/>
<gene>
    <name evidence="1" type="ORF">BBOMB_1162</name>
</gene>
<organism evidence="1 2">
    <name type="scientific">Bifidobacterium bombi DSM 19703</name>
    <dbReference type="NCBI Taxonomy" id="1341695"/>
    <lineage>
        <taxon>Bacteria</taxon>
        <taxon>Bacillati</taxon>
        <taxon>Actinomycetota</taxon>
        <taxon>Actinomycetes</taxon>
        <taxon>Bifidobacteriales</taxon>
        <taxon>Bifidobacteriaceae</taxon>
        <taxon>Bifidobacterium</taxon>
    </lineage>
</organism>
<dbReference type="RefSeq" id="WP_044087459.1">
    <property type="nucleotide sequence ID" value="NZ_ATLK01000001.1"/>
</dbReference>
<evidence type="ECO:0000313" key="2">
    <source>
        <dbReference type="Proteomes" id="UP000028730"/>
    </source>
</evidence>
<accession>A0A080N6N1</accession>
<dbReference type="AlphaFoldDB" id="A0A080N6N1"/>
<sequence>MRPTANGEHLWATQSIAIKDTSETTGGSTCALLYYKNQIHPTYVNISQNAQGNVSSISEQIFANKDYTQITLPEYNILNQTNAIESPYETLNHVAIRFRLRFVGKPNPRARLNNCTTS</sequence>
<evidence type="ECO:0000313" key="1">
    <source>
        <dbReference type="EMBL" id="KFF31764.1"/>
    </source>
</evidence>
<dbReference type="EMBL" id="ATLK01000001">
    <property type="protein sequence ID" value="KFF31764.1"/>
    <property type="molecule type" value="Genomic_DNA"/>
</dbReference>